<evidence type="ECO:0000313" key="2">
    <source>
        <dbReference type="EMBL" id="ETA55743.1"/>
    </source>
</evidence>
<evidence type="ECO:0000313" key="3">
    <source>
        <dbReference type="Proteomes" id="UP000011081"/>
    </source>
</evidence>
<sequence>MEQEKLKIEKNKNKLNTNGLANNQNQGDTKDGLHNHKDSITFMGECSDKSHHDDESSDDRLAGGDGSDESTDSNGYHVQSETAEHYAG</sequence>
<dbReference type="Proteomes" id="UP000011081">
    <property type="component" value="Unassembled WGS sequence"/>
</dbReference>
<protein>
    <submittedName>
        <fullName evidence="2">Uncharacterized protein</fullName>
    </submittedName>
</protein>
<reference evidence="3" key="1">
    <citation type="submission" date="2011-03" db="EMBL/GenBank/DDBJ databases">
        <title>The genome sequence of Vavraia culicis strain floridensis.</title>
        <authorList>
            <consortium name="The Broad Institute Genome Sequencing Platform"/>
            <person name="Cuomo C."/>
            <person name="Becnel J."/>
            <person name="Sanscrainte N."/>
            <person name="Young S.K."/>
            <person name="Zeng Q."/>
            <person name="Gargeya S."/>
            <person name="Fitzgerald M."/>
            <person name="Haas B."/>
            <person name="Abouelleil A."/>
            <person name="Alvarado L."/>
            <person name="Arachchi H.M."/>
            <person name="Berlin A."/>
            <person name="Chapman S.B."/>
            <person name="Gearin G."/>
            <person name="Goldberg J."/>
            <person name="Griggs A."/>
            <person name="Gujja S."/>
            <person name="Hansen M."/>
            <person name="Heiman D."/>
            <person name="Howarth C."/>
            <person name="Larimer J."/>
            <person name="Lui A."/>
            <person name="MacDonald P.J.P."/>
            <person name="McCowen C."/>
            <person name="Montmayeur A."/>
            <person name="Murphy C."/>
            <person name="Neiman D."/>
            <person name="Pearson M."/>
            <person name="Priest M."/>
            <person name="Roberts A."/>
            <person name="Saif S."/>
            <person name="Shea T."/>
            <person name="Sisk P."/>
            <person name="Stolte C."/>
            <person name="Sykes S."/>
            <person name="Wortman J."/>
            <person name="Nusbaum C."/>
            <person name="Birren B."/>
        </authorList>
    </citation>
    <scope>NUCLEOTIDE SEQUENCE [LARGE SCALE GENOMIC DNA]</scope>
    <source>
        <strain evidence="3">floridensis</strain>
    </source>
</reference>
<dbReference type="GeneID" id="19880717"/>
<accession>A0A024RE35</accession>
<feature type="region of interest" description="Disordered" evidence="1">
    <location>
        <begin position="1"/>
        <end position="88"/>
    </location>
</feature>
<dbReference type="RefSeq" id="XP_008075786.1">
    <property type="nucleotide sequence ID" value="XM_008077595.1"/>
</dbReference>
<dbReference type="AlphaFoldDB" id="A0A024RE35"/>
<dbReference type="VEuPathDB" id="MicrosporidiaDB:VCUG_02861"/>
<gene>
    <name evidence="2" type="ORF">VCUG_02861</name>
</gene>
<evidence type="ECO:0000256" key="1">
    <source>
        <dbReference type="SAM" id="MobiDB-lite"/>
    </source>
</evidence>
<feature type="compositionally biased region" description="Basic and acidic residues" evidence="1">
    <location>
        <begin position="46"/>
        <end position="62"/>
    </location>
</feature>
<feature type="non-terminal residue" evidence="2">
    <location>
        <position position="88"/>
    </location>
</feature>
<proteinExistence type="predicted"/>
<feature type="compositionally biased region" description="Polar residues" evidence="1">
    <location>
        <begin position="72"/>
        <end position="81"/>
    </location>
</feature>
<dbReference type="HOGENOM" id="CLU_2475158_0_0_1"/>
<dbReference type="InParanoid" id="A0A024RE35"/>
<feature type="compositionally biased region" description="Basic and acidic residues" evidence="1">
    <location>
        <begin position="1"/>
        <end position="12"/>
    </location>
</feature>
<dbReference type="EMBL" id="GL877754">
    <property type="protein sequence ID" value="ETA55743.1"/>
    <property type="molecule type" value="Genomic_DNA"/>
</dbReference>
<keyword evidence="3" id="KW-1185">Reference proteome</keyword>
<name>A0A024RE35_VAVCU</name>
<organism evidence="2 3">
    <name type="scientific">Vavraia culicis (isolate floridensis)</name>
    <name type="common">Microsporidian parasite</name>
    <dbReference type="NCBI Taxonomy" id="948595"/>
    <lineage>
        <taxon>Eukaryota</taxon>
        <taxon>Fungi</taxon>
        <taxon>Fungi incertae sedis</taxon>
        <taxon>Microsporidia</taxon>
        <taxon>Pleistophoridae</taxon>
        <taxon>Vavraia</taxon>
    </lineage>
</organism>
<feature type="compositionally biased region" description="Basic and acidic residues" evidence="1">
    <location>
        <begin position="28"/>
        <end position="39"/>
    </location>
</feature>